<comment type="caution">
    <text evidence="1">The sequence shown here is derived from an EMBL/GenBank/DDBJ whole genome shotgun (WGS) entry which is preliminary data.</text>
</comment>
<keyword evidence="2" id="KW-1185">Reference proteome</keyword>
<sequence>MSNEYIFSFQSDVIALHLPDHVEETLPKNVVLKIEYPKRRHLFGPVKTGLFNNEALIYNRLRPLQGSIIPRYLGFASITGRRAHLLSDVSGISMVKEELLRLDSATDF</sequence>
<dbReference type="AlphaFoldDB" id="A0A135UEH7"/>
<organism evidence="1 2">
    <name type="scientific">Colletotrichum salicis</name>
    <dbReference type="NCBI Taxonomy" id="1209931"/>
    <lineage>
        <taxon>Eukaryota</taxon>
        <taxon>Fungi</taxon>
        <taxon>Dikarya</taxon>
        <taxon>Ascomycota</taxon>
        <taxon>Pezizomycotina</taxon>
        <taxon>Sordariomycetes</taxon>
        <taxon>Hypocreomycetidae</taxon>
        <taxon>Glomerellales</taxon>
        <taxon>Glomerellaceae</taxon>
        <taxon>Colletotrichum</taxon>
        <taxon>Colletotrichum acutatum species complex</taxon>
    </lineage>
</organism>
<protein>
    <submittedName>
        <fullName evidence="1">Uncharacterized protein</fullName>
    </submittedName>
</protein>
<evidence type="ECO:0000313" key="1">
    <source>
        <dbReference type="EMBL" id="KXH58800.1"/>
    </source>
</evidence>
<evidence type="ECO:0000313" key="2">
    <source>
        <dbReference type="Proteomes" id="UP000070121"/>
    </source>
</evidence>
<dbReference type="STRING" id="1209931.A0A135UEH7"/>
<proteinExistence type="predicted"/>
<name>A0A135UEH7_9PEZI</name>
<dbReference type="OrthoDB" id="4847384at2759"/>
<dbReference type="Proteomes" id="UP000070121">
    <property type="component" value="Unassembled WGS sequence"/>
</dbReference>
<reference evidence="1 2" key="1">
    <citation type="submission" date="2014-02" db="EMBL/GenBank/DDBJ databases">
        <title>The genome sequence of Colletotrichum salicis CBS 607.94.</title>
        <authorList>
            <person name="Baroncelli R."/>
            <person name="Thon M.R."/>
        </authorList>
    </citation>
    <scope>NUCLEOTIDE SEQUENCE [LARGE SCALE GENOMIC DNA]</scope>
    <source>
        <strain evidence="1 2">CBS 607.94</strain>
    </source>
</reference>
<accession>A0A135UEH7</accession>
<dbReference type="EMBL" id="JFFI01001559">
    <property type="protein sequence ID" value="KXH58800.1"/>
    <property type="molecule type" value="Genomic_DNA"/>
</dbReference>
<gene>
    <name evidence="1" type="ORF">CSAL01_06862</name>
</gene>